<dbReference type="SMART" id="SM00382">
    <property type="entry name" value="AAA"/>
    <property type="match status" value="2"/>
</dbReference>
<dbReference type="PANTHER" id="PTHR43553:SF21">
    <property type="entry name" value="ABC TRANSPORTER ATP-BINDING PROTEIN MA_1418-RELATED"/>
    <property type="match status" value="1"/>
</dbReference>
<comment type="caution">
    <text evidence="7">The sequence shown here is derived from an EMBL/GenBank/DDBJ whole genome shotgun (WGS) entry which is preliminary data.</text>
</comment>
<dbReference type="InterPro" id="IPR027417">
    <property type="entry name" value="P-loop_NTPase"/>
</dbReference>
<feature type="domain" description="ABC transporter" evidence="6">
    <location>
        <begin position="53"/>
        <end position="293"/>
    </location>
</feature>
<organism evidence="7 8">
    <name type="scientific">Lancefieldella rimae</name>
    <dbReference type="NCBI Taxonomy" id="1383"/>
    <lineage>
        <taxon>Bacteria</taxon>
        <taxon>Bacillati</taxon>
        <taxon>Actinomycetota</taxon>
        <taxon>Coriobacteriia</taxon>
        <taxon>Coriobacteriales</taxon>
        <taxon>Atopobiaceae</taxon>
        <taxon>Lancefieldella</taxon>
    </lineage>
</organism>
<name>A0ABR5Q2I9_9ACTN</name>
<dbReference type="NCBIfam" id="NF010167">
    <property type="entry name" value="PRK13648.1"/>
    <property type="match status" value="2"/>
</dbReference>
<reference evidence="7 8" key="1">
    <citation type="journal article" date="2015" name="Genome Announc.">
        <title>Expanding the biotechnology potential of lactobacilli through comparative genomics of 213 strains and associated genera.</title>
        <authorList>
            <person name="Sun Z."/>
            <person name="Harris H.M."/>
            <person name="McCann A."/>
            <person name="Guo C."/>
            <person name="Argimon S."/>
            <person name="Zhang W."/>
            <person name="Yang X."/>
            <person name="Jeffery I.B."/>
            <person name="Cooney J.C."/>
            <person name="Kagawa T.F."/>
            <person name="Liu W."/>
            <person name="Song Y."/>
            <person name="Salvetti E."/>
            <person name="Wrobel A."/>
            <person name="Rasinkangas P."/>
            <person name="Parkhill J."/>
            <person name="Rea M.C."/>
            <person name="O'Sullivan O."/>
            <person name="Ritari J."/>
            <person name="Douillard F.P."/>
            <person name="Paul Ross R."/>
            <person name="Yang R."/>
            <person name="Briner A.E."/>
            <person name="Felis G.E."/>
            <person name="de Vos W.M."/>
            <person name="Barrangou R."/>
            <person name="Klaenhammer T.R."/>
            <person name="Caufield P.W."/>
            <person name="Cui Y."/>
            <person name="Zhang H."/>
            <person name="O'Toole P.W."/>
        </authorList>
    </citation>
    <scope>NUCLEOTIDE SEQUENCE [LARGE SCALE GENOMIC DNA]</scope>
    <source>
        <strain evidence="7 8">DSM 7090</strain>
    </source>
</reference>
<evidence type="ECO:0000256" key="2">
    <source>
        <dbReference type="ARBA" id="ARBA00022448"/>
    </source>
</evidence>
<evidence type="ECO:0000256" key="4">
    <source>
        <dbReference type="ARBA" id="ARBA00022840"/>
    </source>
</evidence>
<keyword evidence="2" id="KW-0813">Transport</keyword>
<sequence length="696" mass="76179">MLEIEFFTKNLRAAKFSLVGTRFLYTLKYTQSAVEKTTLNEPMDGEKNMQPVLDFQNVVFCYPNGKTPALSDIDFKLNKGDFLGIIGPSGAGKTTLTSLMSGAIPHHYQGMFYGAVLVEGRDTCEMTLTDISRFVGLILQDIDAQMVATIVEDELLYGLENFGVPHECIMDRLDFAIEAVGIESLRYREIATLSGGQKQRVAIAAIMALQPEVMVLDEPTAALDPVSSQAVFETLAQLNRSKGITIVVVEQKVALLAEFCSRMLVLADGKIADEGSPEEVFSHSAELRELGVDSPRTARISNYLYKLGLSSQKNVSLSVRDTCASIGRIVGESRNVTYETPLHIENHIQKDALQPSYLPVIDSPIMASATGPFGKISTEAQEKAPPLEVIDVSFRYDVSNDGVNHITFSVEPGELVALIGQNGAGKTTVTKLVNGLLRPQDGDVLIMGSSTKSKKISEIARHVSTLFQNPDYQICKETVLEEVAFGLELKGIASKEATERAHKTLEHFNLDPEASPFLLSRGQRQIVALASVVVCEPDILILDEPTCGLDYKECMVVMQAVEELREKGCAVLMVCHDMEVVSDFATRLIVMTQGSIIADGPLADVFTQDDIMRAAAVIPPQVTQVARVLSKHVDPAYTGLTKVSEIAKMTERIVRDAKNRSAAARFVEAATAEHAQKNRRQNQATTDTFKEIPNDK</sequence>
<dbReference type="SUPFAM" id="SSF52540">
    <property type="entry name" value="P-loop containing nucleoside triphosphate hydrolases"/>
    <property type="match status" value="2"/>
</dbReference>
<protein>
    <submittedName>
        <fullName evidence="7">ABC transporter ATP-binding protein</fullName>
    </submittedName>
</protein>
<dbReference type="GO" id="GO:0005524">
    <property type="term" value="F:ATP binding"/>
    <property type="evidence" value="ECO:0007669"/>
    <property type="project" value="UniProtKB-KW"/>
</dbReference>
<dbReference type="Gene3D" id="3.40.50.300">
    <property type="entry name" value="P-loop containing nucleotide triphosphate hydrolases"/>
    <property type="match status" value="2"/>
</dbReference>
<dbReference type="PROSITE" id="PS00211">
    <property type="entry name" value="ABC_TRANSPORTER_1"/>
    <property type="match status" value="1"/>
</dbReference>
<gene>
    <name evidence="7" type="ORF">IV60_GL000400</name>
</gene>
<dbReference type="Proteomes" id="UP000051927">
    <property type="component" value="Unassembled WGS sequence"/>
</dbReference>
<evidence type="ECO:0000259" key="6">
    <source>
        <dbReference type="PROSITE" id="PS50893"/>
    </source>
</evidence>
<dbReference type="PROSITE" id="PS50893">
    <property type="entry name" value="ABC_TRANSPORTER_2"/>
    <property type="match status" value="2"/>
</dbReference>
<dbReference type="EMBL" id="JQCP01000001">
    <property type="protein sequence ID" value="KRO03220.1"/>
    <property type="molecule type" value="Genomic_DNA"/>
</dbReference>
<feature type="region of interest" description="Disordered" evidence="5">
    <location>
        <begin position="672"/>
        <end position="696"/>
    </location>
</feature>
<dbReference type="RefSeq" id="WP_237755887.1">
    <property type="nucleotide sequence ID" value="NZ_JQCP01000001.1"/>
</dbReference>
<dbReference type="CDD" id="cd03225">
    <property type="entry name" value="ABC_cobalt_CbiO_domain1"/>
    <property type="match status" value="2"/>
</dbReference>
<dbReference type="Pfam" id="PF00005">
    <property type="entry name" value="ABC_tran"/>
    <property type="match status" value="2"/>
</dbReference>
<keyword evidence="3" id="KW-0547">Nucleotide-binding</keyword>
<accession>A0ABR5Q2I9</accession>
<dbReference type="PANTHER" id="PTHR43553">
    <property type="entry name" value="HEAVY METAL TRANSPORTER"/>
    <property type="match status" value="1"/>
</dbReference>
<dbReference type="InterPro" id="IPR003593">
    <property type="entry name" value="AAA+_ATPase"/>
</dbReference>
<proteinExistence type="inferred from homology"/>
<feature type="domain" description="ABC transporter" evidence="6">
    <location>
        <begin position="387"/>
        <end position="618"/>
    </location>
</feature>
<keyword evidence="8" id="KW-1185">Reference proteome</keyword>
<dbReference type="InterPro" id="IPR050095">
    <property type="entry name" value="ECF_ABC_transporter_ATP-bd"/>
</dbReference>
<dbReference type="InterPro" id="IPR003439">
    <property type="entry name" value="ABC_transporter-like_ATP-bd"/>
</dbReference>
<keyword evidence="4 7" id="KW-0067">ATP-binding</keyword>
<comment type="similarity">
    <text evidence="1">Belongs to the ABC transporter superfamily.</text>
</comment>
<evidence type="ECO:0000256" key="1">
    <source>
        <dbReference type="ARBA" id="ARBA00005417"/>
    </source>
</evidence>
<evidence type="ECO:0000256" key="3">
    <source>
        <dbReference type="ARBA" id="ARBA00022741"/>
    </source>
</evidence>
<dbReference type="InterPro" id="IPR017871">
    <property type="entry name" value="ABC_transporter-like_CS"/>
</dbReference>
<evidence type="ECO:0000256" key="5">
    <source>
        <dbReference type="SAM" id="MobiDB-lite"/>
    </source>
</evidence>
<evidence type="ECO:0000313" key="8">
    <source>
        <dbReference type="Proteomes" id="UP000051927"/>
    </source>
</evidence>
<dbReference type="InterPro" id="IPR015856">
    <property type="entry name" value="ABC_transpr_CbiO/EcfA_su"/>
</dbReference>
<evidence type="ECO:0000313" key="7">
    <source>
        <dbReference type="EMBL" id="KRO03220.1"/>
    </source>
</evidence>